<sequence length="338" mass="38053">MGVTDAGTVALECMGVVDAVRVKSKRLQGPLSSVMKNKIKKVNEVIRVLIQMGEASGDPLFWETKSKKLADELVTVKKELDRNKSENVALKKEKENLWNEITKLRIEVEKIDELKSENDSLWKAINDMRKDMRKLSRERSPERLNRGESDLEARLAFRDDVSPVAGPSGVSAASGTPLAITPVPGNKEEVKIHVSNIIKKLKNVRKQEKKQDENEAGLDMSWDQVEHTESPLPQRLPRPSKPSIVANVQLVPPREEIRSDTEQYLSPSVKGDGFKGSSRKRKTQLGRRGDEHEERWTEVVNKKGRGNRKGKEIGLAKEQGKMEPKPTSSSEVDRKRKA</sequence>
<feature type="region of interest" description="Disordered" evidence="1">
    <location>
        <begin position="203"/>
        <end position="338"/>
    </location>
</feature>
<reference evidence="2 3" key="1">
    <citation type="submission" date="2015-04" db="EMBL/GenBank/DDBJ databases">
        <title>Lasius niger genome sequencing.</title>
        <authorList>
            <person name="Konorov E.A."/>
            <person name="Nikitin M.A."/>
            <person name="Kirill M.V."/>
            <person name="Chang P."/>
        </authorList>
    </citation>
    <scope>NUCLEOTIDE SEQUENCE [LARGE SCALE GENOMIC DNA]</scope>
    <source>
        <tissue evidence="2">Whole</tissue>
    </source>
</reference>
<accession>A0A0J7KPE5</accession>
<proteinExistence type="predicted"/>
<dbReference type="AlphaFoldDB" id="A0A0J7KPE5"/>
<dbReference type="PaxDb" id="67767-A0A0J7KPE5"/>
<evidence type="ECO:0000313" key="3">
    <source>
        <dbReference type="Proteomes" id="UP000036403"/>
    </source>
</evidence>
<evidence type="ECO:0000256" key="1">
    <source>
        <dbReference type="SAM" id="MobiDB-lite"/>
    </source>
</evidence>
<evidence type="ECO:0000313" key="2">
    <source>
        <dbReference type="EMBL" id="KMQ92222.1"/>
    </source>
</evidence>
<gene>
    <name evidence="2" type="ORF">RF55_7827</name>
</gene>
<organism evidence="2 3">
    <name type="scientific">Lasius niger</name>
    <name type="common">Black garden ant</name>
    <dbReference type="NCBI Taxonomy" id="67767"/>
    <lineage>
        <taxon>Eukaryota</taxon>
        <taxon>Metazoa</taxon>
        <taxon>Ecdysozoa</taxon>
        <taxon>Arthropoda</taxon>
        <taxon>Hexapoda</taxon>
        <taxon>Insecta</taxon>
        <taxon>Pterygota</taxon>
        <taxon>Neoptera</taxon>
        <taxon>Endopterygota</taxon>
        <taxon>Hymenoptera</taxon>
        <taxon>Apocrita</taxon>
        <taxon>Aculeata</taxon>
        <taxon>Formicoidea</taxon>
        <taxon>Formicidae</taxon>
        <taxon>Formicinae</taxon>
        <taxon>Lasius</taxon>
        <taxon>Lasius</taxon>
    </lineage>
</organism>
<dbReference type="Proteomes" id="UP000036403">
    <property type="component" value="Unassembled WGS sequence"/>
</dbReference>
<feature type="compositionally biased region" description="Basic and acidic residues" evidence="1">
    <location>
        <begin position="287"/>
        <end position="301"/>
    </location>
</feature>
<name>A0A0J7KPE5_LASNI</name>
<dbReference type="Gene3D" id="6.10.250.3110">
    <property type="match status" value="1"/>
</dbReference>
<comment type="caution">
    <text evidence="2">The sequence shown here is derived from an EMBL/GenBank/DDBJ whole genome shotgun (WGS) entry which is preliminary data.</text>
</comment>
<dbReference type="EMBL" id="LBMM01004634">
    <property type="protein sequence ID" value="KMQ92222.1"/>
    <property type="molecule type" value="Genomic_DNA"/>
</dbReference>
<keyword evidence="3" id="KW-1185">Reference proteome</keyword>
<feature type="compositionally biased region" description="Basic and acidic residues" evidence="1">
    <location>
        <begin position="309"/>
        <end position="324"/>
    </location>
</feature>
<protein>
    <submittedName>
        <fullName evidence="2">Major antigen-like protein</fullName>
    </submittedName>
</protein>